<evidence type="ECO:0000313" key="6">
    <source>
        <dbReference type="Proteomes" id="UP001320898"/>
    </source>
</evidence>
<dbReference type="NCBIfam" id="TIGR00787">
    <property type="entry name" value="dctP"/>
    <property type="match status" value="1"/>
</dbReference>
<dbReference type="GO" id="GO:0030288">
    <property type="term" value="C:outer membrane-bounded periplasmic space"/>
    <property type="evidence" value="ECO:0007669"/>
    <property type="project" value="InterPro"/>
</dbReference>
<sequence>MAQSPDVTIRLGHVAPEENIYHYAATHFAERVAEYTDGTVAIEVYPGAQLGGDRDLLEGVQLGTLEGGYISLAIFESMTPVLTGFQMPFLIDSYDTAYKADTSEVAADALATLEDYGIKGLAIVENGMRVPGNTVRPIRKPSDFEGIDFRAPEAGLQLRMFELLGANVIPMPFPEIYTALQTGVLEGQDQFLQTWVGTKAYEIVDYMSLTQMYTWPTVITINLAVFESLTKEQQAALERAARETQTFAYEKLPDLDKKAIGVIEEAGIEVERDIDLAPFMETLSVLYDEYAEKDPLVARTIETIRDLRGE</sequence>
<dbReference type="PANTHER" id="PTHR33376">
    <property type="match status" value="1"/>
</dbReference>
<dbReference type="PIRSF" id="PIRSF006470">
    <property type="entry name" value="DctB"/>
    <property type="match status" value="1"/>
</dbReference>
<evidence type="ECO:0000256" key="1">
    <source>
        <dbReference type="ARBA" id="ARBA00004196"/>
    </source>
</evidence>
<dbReference type="GO" id="GO:0055085">
    <property type="term" value="P:transmembrane transport"/>
    <property type="evidence" value="ECO:0007669"/>
    <property type="project" value="InterPro"/>
</dbReference>
<organism evidence="5 6">
    <name type="scientific">Microbaculum marinisediminis</name>
    <dbReference type="NCBI Taxonomy" id="2931392"/>
    <lineage>
        <taxon>Bacteria</taxon>
        <taxon>Pseudomonadati</taxon>
        <taxon>Pseudomonadota</taxon>
        <taxon>Alphaproteobacteria</taxon>
        <taxon>Hyphomicrobiales</taxon>
        <taxon>Tepidamorphaceae</taxon>
        <taxon>Microbaculum</taxon>
    </lineage>
</organism>
<dbReference type="PANTHER" id="PTHR33376:SF4">
    <property type="entry name" value="SIALIC ACID-BINDING PERIPLASMIC PROTEIN SIAP"/>
    <property type="match status" value="1"/>
</dbReference>
<dbReference type="InterPro" id="IPR038404">
    <property type="entry name" value="TRAP_DctP_sf"/>
</dbReference>
<dbReference type="InterPro" id="IPR004682">
    <property type="entry name" value="TRAP_DctP"/>
</dbReference>
<reference evidence="5 6" key="1">
    <citation type="submission" date="2022-04" db="EMBL/GenBank/DDBJ databases">
        <authorList>
            <person name="Ye Y.-Q."/>
            <person name="Du Z.-J."/>
        </authorList>
    </citation>
    <scope>NUCLEOTIDE SEQUENCE [LARGE SCALE GENOMIC DNA]</scope>
    <source>
        <strain evidence="5 6">A6E488</strain>
    </source>
</reference>
<evidence type="ECO:0000256" key="3">
    <source>
        <dbReference type="ARBA" id="ARBA00022448"/>
    </source>
</evidence>
<dbReference type="NCBIfam" id="NF037995">
    <property type="entry name" value="TRAP_S1"/>
    <property type="match status" value="1"/>
</dbReference>
<dbReference type="InterPro" id="IPR018389">
    <property type="entry name" value="DctP_fam"/>
</dbReference>
<comment type="similarity">
    <text evidence="2">Belongs to the bacterial solute-binding protein 7 family.</text>
</comment>
<dbReference type="Gene3D" id="3.40.190.170">
    <property type="entry name" value="Bacterial extracellular solute-binding protein, family 7"/>
    <property type="match status" value="1"/>
</dbReference>
<dbReference type="CDD" id="cd13603">
    <property type="entry name" value="PBP2_TRAP_Siap_TeaA_like"/>
    <property type="match status" value="1"/>
</dbReference>
<comment type="caution">
    <text evidence="5">The sequence shown here is derived from an EMBL/GenBank/DDBJ whole genome shotgun (WGS) entry which is preliminary data.</text>
</comment>
<protein>
    <submittedName>
        <fullName evidence="5">TRAP transporter substrate-binding protein</fullName>
    </submittedName>
</protein>
<name>A0AAW5R5P4_9HYPH</name>
<dbReference type="Proteomes" id="UP001320898">
    <property type="component" value="Unassembled WGS sequence"/>
</dbReference>
<dbReference type="RefSeq" id="WP_261617815.1">
    <property type="nucleotide sequence ID" value="NZ_JALIDZ010000011.1"/>
</dbReference>
<evidence type="ECO:0000313" key="5">
    <source>
        <dbReference type="EMBL" id="MCT8974228.1"/>
    </source>
</evidence>
<proteinExistence type="inferred from homology"/>
<accession>A0AAW5R5P4</accession>
<evidence type="ECO:0000256" key="2">
    <source>
        <dbReference type="ARBA" id="ARBA00009023"/>
    </source>
</evidence>
<dbReference type="Pfam" id="PF03480">
    <property type="entry name" value="DctP"/>
    <property type="match status" value="1"/>
</dbReference>
<keyword evidence="6" id="KW-1185">Reference proteome</keyword>
<keyword evidence="4" id="KW-0732">Signal</keyword>
<dbReference type="AlphaFoldDB" id="A0AAW5R5P4"/>
<keyword evidence="3" id="KW-0813">Transport</keyword>
<gene>
    <name evidence="5" type="ORF">MUB46_20370</name>
</gene>
<comment type="subcellular location">
    <subcellularLocation>
        <location evidence="1">Cell envelope</location>
    </subcellularLocation>
</comment>
<evidence type="ECO:0000256" key="4">
    <source>
        <dbReference type="ARBA" id="ARBA00022729"/>
    </source>
</evidence>
<dbReference type="EMBL" id="JALIDZ010000011">
    <property type="protein sequence ID" value="MCT8974228.1"/>
    <property type="molecule type" value="Genomic_DNA"/>
</dbReference>